<sequence length="72" mass="7753">MLDEVQWDGAFLKAFLKGDGTGASWIDLAGSKTVGGGDLSILVERQRYCERNGKSICEVGIWTLDKGLAAFS</sequence>
<accession>A0AAU8N3P8</accession>
<reference evidence="1" key="1">
    <citation type="submission" date="2024-05" db="EMBL/GenBank/DDBJ databases">
        <title>Draft genome assemblies of 36 bacteria isolated from hibernating arctic ground squirrels.</title>
        <authorList>
            <person name="McKee H."/>
            <person name="Mullen L."/>
            <person name="Drown D.M."/>
            <person name="Duddleston K.N."/>
        </authorList>
    </citation>
    <scope>NUCLEOTIDE SEQUENCE</scope>
    <source>
        <strain evidence="1">AR004</strain>
    </source>
</reference>
<protein>
    <submittedName>
        <fullName evidence="1">Uncharacterized protein</fullName>
    </submittedName>
</protein>
<gene>
    <name evidence="1" type="ORF">ABXS69_08690</name>
</gene>
<dbReference type="AlphaFoldDB" id="A0AAU8N3P8"/>
<name>A0AAU8N3P8_9ACTO</name>
<proteinExistence type="predicted"/>
<dbReference type="RefSeq" id="WP_366180282.1">
    <property type="nucleotide sequence ID" value="NZ_CP159989.1"/>
</dbReference>
<organism evidence="1">
    <name type="scientific">Actinomyces timonensis</name>
    <dbReference type="NCBI Taxonomy" id="1288391"/>
    <lineage>
        <taxon>Bacteria</taxon>
        <taxon>Bacillati</taxon>
        <taxon>Actinomycetota</taxon>
        <taxon>Actinomycetes</taxon>
        <taxon>Actinomycetales</taxon>
        <taxon>Actinomycetaceae</taxon>
        <taxon>Actinomyces</taxon>
    </lineage>
</organism>
<dbReference type="EMBL" id="CP159989">
    <property type="protein sequence ID" value="XCP82032.1"/>
    <property type="molecule type" value="Genomic_DNA"/>
</dbReference>
<evidence type="ECO:0000313" key="1">
    <source>
        <dbReference type="EMBL" id="XCP82032.1"/>
    </source>
</evidence>